<gene>
    <name evidence="7" type="ORF">AXG55_04945</name>
</gene>
<feature type="compositionally biased region" description="Polar residues" evidence="5">
    <location>
        <begin position="277"/>
        <end position="331"/>
    </location>
</feature>
<feature type="compositionally biased region" description="Low complexity" evidence="5">
    <location>
        <begin position="332"/>
        <end position="368"/>
    </location>
</feature>
<dbReference type="Pfam" id="PF25601">
    <property type="entry name" value="AAA_lid_14"/>
    <property type="match status" value="1"/>
</dbReference>
<dbReference type="PANTHER" id="PTHR32071:SF57">
    <property type="entry name" value="C4-DICARBOXYLATE TRANSPORT TRANSCRIPTIONAL REGULATORY PROTEIN DCTD"/>
    <property type="match status" value="1"/>
</dbReference>
<dbReference type="AlphaFoldDB" id="A0A1L4CZA7"/>
<keyword evidence="2" id="KW-0067">ATP-binding</keyword>
<evidence type="ECO:0000313" key="7">
    <source>
        <dbReference type="EMBL" id="APJ03282.1"/>
    </source>
</evidence>
<dbReference type="InterPro" id="IPR027417">
    <property type="entry name" value="P-loop_NTPase"/>
</dbReference>
<dbReference type="Pfam" id="PF02954">
    <property type="entry name" value="HTH_8"/>
    <property type="match status" value="1"/>
</dbReference>
<dbReference type="Pfam" id="PF00158">
    <property type="entry name" value="Sigma54_activat"/>
    <property type="match status" value="1"/>
</dbReference>
<keyword evidence="1" id="KW-0547">Nucleotide-binding</keyword>
<evidence type="ECO:0000313" key="8">
    <source>
        <dbReference type="Proteomes" id="UP000184731"/>
    </source>
</evidence>
<dbReference type="OrthoDB" id="5496274at2"/>
<dbReference type="Proteomes" id="UP000184731">
    <property type="component" value="Chromosome"/>
</dbReference>
<evidence type="ECO:0000256" key="3">
    <source>
        <dbReference type="ARBA" id="ARBA00023015"/>
    </source>
</evidence>
<dbReference type="FunFam" id="3.40.50.300:FF:000006">
    <property type="entry name" value="DNA-binding transcriptional regulator NtrC"/>
    <property type="match status" value="1"/>
</dbReference>
<dbReference type="RefSeq" id="WP_148697013.1">
    <property type="nucleotide sequence ID" value="NZ_CP017834.1"/>
</dbReference>
<name>A0A1L4CZA7_9BACT</name>
<dbReference type="PRINTS" id="PR01590">
    <property type="entry name" value="HTHFIS"/>
</dbReference>
<dbReference type="PROSITE" id="PS50045">
    <property type="entry name" value="SIGMA54_INTERACT_4"/>
    <property type="match status" value="1"/>
</dbReference>
<reference evidence="7 8" key="1">
    <citation type="submission" date="2016-10" db="EMBL/GenBank/DDBJ databases">
        <title>Silvanigrella aquatica sp. nov., isolated from a freshwater lake located in the Black Forest, Germany, description of Silvanigrellaceae fam. nov., Silvanigrellales ord. nov., reclassification of the order Bdellovibrionales in the class Oligoflexia, reclassification of the families Bacteriovoracaceae and Halobacteriovoraceae in the new order Bacteriovoracales ord. nov., and reclassification of the family Pseudobacteriovoracaceae in the order Oligoflexiales.</title>
        <authorList>
            <person name="Hahn M.W."/>
            <person name="Schmidt J."/>
            <person name="Koll U."/>
            <person name="Rohde M."/>
            <person name="Verbag S."/>
            <person name="Pitt A."/>
            <person name="Nakai R."/>
            <person name="Naganuma T."/>
            <person name="Lang E."/>
        </authorList>
    </citation>
    <scope>NUCLEOTIDE SEQUENCE [LARGE SCALE GENOMIC DNA]</scope>
    <source>
        <strain evidence="7 8">MWH-Nonnen-W8red</strain>
    </source>
</reference>
<dbReference type="STRING" id="1915309.AXG55_04945"/>
<dbReference type="KEGG" id="saqi:AXG55_04945"/>
<proteinExistence type="predicted"/>
<evidence type="ECO:0000256" key="1">
    <source>
        <dbReference type="ARBA" id="ARBA00022741"/>
    </source>
</evidence>
<dbReference type="GO" id="GO:0005524">
    <property type="term" value="F:ATP binding"/>
    <property type="evidence" value="ECO:0007669"/>
    <property type="project" value="UniProtKB-KW"/>
</dbReference>
<dbReference type="GO" id="GO:0006355">
    <property type="term" value="P:regulation of DNA-templated transcription"/>
    <property type="evidence" value="ECO:0007669"/>
    <property type="project" value="InterPro"/>
</dbReference>
<dbReference type="InterPro" id="IPR009057">
    <property type="entry name" value="Homeodomain-like_sf"/>
</dbReference>
<keyword evidence="4" id="KW-0804">Transcription</keyword>
<protein>
    <recommendedName>
        <fullName evidence="6">Sigma-54 factor interaction domain-containing protein</fullName>
    </recommendedName>
</protein>
<dbReference type="InterPro" id="IPR002078">
    <property type="entry name" value="Sigma_54_int"/>
</dbReference>
<dbReference type="Gene3D" id="1.10.10.60">
    <property type="entry name" value="Homeodomain-like"/>
    <property type="match status" value="1"/>
</dbReference>
<feature type="region of interest" description="Disordered" evidence="5">
    <location>
        <begin position="277"/>
        <end position="375"/>
    </location>
</feature>
<dbReference type="SUPFAM" id="SSF52540">
    <property type="entry name" value="P-loop containing nucleoside triphosphate hydrolases"/>
    <property type="match status" value="1"/>
</dbReference>
<dbReference type="InterPro" id="IPR058031">
    <property type="entry name" value="AAA_lid_NorR"/>
</dbReference>
<keyword evidence="3" id="KW-0805">Transcription regulation</keyword>
<accession>A0A1L4CZA7</accession>
<dbReference type="Gene3D" id="1.10.8.60">
    <property type="match status" value="1"/>
</dbReference>
<dbReference type="InterPro" id="IPR003593">
    <property type="entry name" value="AAA+_ATPase"/>
</dbReference>
<evidence type="ECO:0000256" key="5">
    <source>
        <dbReference type="SAM" id="MobiDB-lite"/>
    </source>
</evidence>
<evidence type="ECO:0000259" key="6">
    <source>
        <dbReference type="PROSITE" id="PS50045"/>
    </source>
</evidence>
<feature type="domain" description="Sigma-54 factor interaction" evidence="6">
    <location>
        <begin position="7"/>
        <end position="236"/>
    </location>
</feature>
<organism evidence="7 8">
    <name type="scientific">Silvanigrella aquatica</name>
    <dbReference type="NCBI Taxonomy" id="1915309"/>
    <lineage>
        <taxon>Bacteria</taxon>
        <taxon>Pseudomonadati</taxon>
        <taxon>Bdellovibrionota</taxon>
        <taxon>Oligoflexia</taxon>
        <taxon>Silvanigrellales</taxon>
        <taxon>Silvanigrellaceae</taxon>
        <taxon>Silvanigrella</taxon>
    </lineage>
</organism>
<evidence type="ECO:0000256" key="4">
    <source>
        <dbReference type="ARBA" id="ARBA00023163"/>
    </source>
</evidence>
<dbReference type="GO" id="GO:0043565">
    <property type="term" value="F:sequence-specific DNA binding"/>
    <property type="evidence" value="ECO:0007669"/>
    <property type="project" value="InterPro"/>
</dbReference>
<dbReference type="PANTHER" id="PTHR32071">
    <property type="entry name" value="TRANSCRIPTIONAL REGULATORY PROTEIN"/>
    <property type="match status" value="1"/>
</dbReference>
<dbReference type="SMART" id="SM00382">
    <property type="entry name" value="AAA"/>
    <property type="match status" value="1"/>
</dbReference>
<evidence type="ECO:0000256" key="2">
    <source>
        <dbReference type="ARBA" id="ARBA00022840"/>
    </source>
</evidence>
<dbReference type="Gene3D" id="3.40.50.300">
    <property type="entry name" value="P-loop containing nucleotide triphosphate hydrolases"/>
    <property type="match status" value="1"/>
</dbReference>
<dbReference type="CDD" id="cd00009">
    <property type="entry name" value="AAA"/>
    <property type="match status" value="1"/>
</dbReference>
<keyword evidence="8" id="KW-1185">Reference proteome</keyword>
<sequence length="490" mass="55024">MNGSYALMGSSAIIRHVQHLVYKVAELSTAVLITGEPGTGKDAIAKIIHERSNRGKNPLIPLKCSTGQDESLELDLFGYEAGYFQGNAQARLGYLQEAIGGTLYLDEIGKLPLKLQASLLKAMNDGMIRSFGGKTDIPINVRVICSTSIDLEQLVKRGHFLEDLYYKLSNSSIYLPPIRERREDIPILAEFFVQKFNQLKSKKIVGISHDAMNALLQNVWTHNIQELENLIERIVVLKNSGSIDICDLPPRLRNLVTDNIDAFYDRTSQVQQNISPIPMGNQNNYHNVSQQNMPHFSKMGQQNMNSVNNYSQSLSRDINSQSNHTPTLSKGNLNSNNLQNNYSQNNAVQNNYNQNFNPSQSSNHSNHNPLARPNMFEDIPSEIDQFIKKEIDLGSGIDFYRVVEEFENRLISEALRRTNHNKNRAAQLLSMNRTTLVEKLKKRATSSPIKAETGRVKRNSAFTIFDGLGNDSSDFDAIDFVNLSTEDSAS</sequence>
<dbReference type="EMBL" id="CP017834">
    <property type="protein sequence ID" value="APJ03282.1"/>
    <property type="molecule type" value="Genomic_DNA"/>
</dbReference>
<dbReference type="SUPFAM" id="SSF46689">
    <property type="entry name" value="Homeodomain-like"/>
    <property type="match status" value="1"/>
</dbReference>
<dbReference type="InterPro" id="IPR002197">
    <property type="entry name" value="HTH_Fis"/>
</dbReference>